<dbReference type="InterPro" id="IPR000210">
    <property type="entry name" value="BTB/POZ_dom"/>
</dbReference>
<comment type="caution">
    <text evidence="2">The sequence shown here is derived from an EMBL/GenBank/DDBJ whole genome shotgun (WGS) entry which is preliminary data.</text>
</comment>
<dbReference type="SUPFAM" id="SSF54695">
    <property type="entry name" value="POZ domain"/>
    <property type="match status" value="1"/>
</dbReference>
<evidence type="ECO:0000313" key="3">
    <source>
        <dbReference type="Proteomes" id="UP000813444"/>
    </source>
</evidence>
<dbReference type="PANTHER" id="PTHR47843:SF5">
    <property type="entry name" value="BTB_POZ DOMAIN PROTEIN"/>
    <property type="match status" value="1"/>
</dbReference>
<reference evidence="2" key="1">
    <citation type="journal article" date="2021" name="Nat. Commun.">
        <title>Genetic determinants of endophytism in the Arabidopsis root mycobiome.</title>
        <authorList>
            <person name="Mesny F."/>
            <person name="Miyauchi S."/>
            <person name="Thiergart T."/>
            <person name="Pickel B."/>
            <person name="Atanasova L."/>
            <person name="Karlsson M."/>
            <person name="Huettel B."/>
            <person name="Barry K.W."/>
            <person name="Haridas S."/>
            <person name="Chen C."/>
            <person name="Bauer D."/>
            <person name="Andreopoulos W."/>
            <person name="Pangilinan J."/>
            <person name="LaButti K."/>
            <person name="Riley R."/>
            <person name="Lipzen A."/>
            <person name="Clum A."/>
            <person name="Drula E."/>
            <person name="Henrissat B."/>
            <person name="Kohler A."/>
            <person name="Grigoriev I.V."/>
            <person name="Martin F.M."/>
            <person name="Hacquard S."/>
        </authorList>
    </citation>
    <scope>NUCLEOTIDE SEQUENCE</scope>
    <source>
        <strain evidence="2">MPI-CAGE-CH-0235</strain>
    </source>
</reference>
<dbReference type="CDD" id="cd18186">
    <property type="entry name" value="BTB_POZ_ZBTB_KLHL-like"/>
    <property type="match status" value="1"/>
</dbReference>
<keyword evidence="3" id="KW-1185">Reference proteome</keyword>
<dbReference type="InterPro" id="IPR011333">
    <property type="entry name" value="SKP1/BTB/POZ_sf"/>
</dbReference>
<dbReference type="PANTHER" id="PTHR47843">
    <property type="entry name" value="BTB DOMAIN-CONTAINING PROTEIN-RELATED"/>
    <property type="match status" value="1"/>
</dbReference>
<dbReference type="OrthoDB" id="6359816at2759"/>
<evidence type="ECO:0000313" key="2">
    <source>
        <dbReference type="EMBL" id="KAH7310751.1"/>
    </source>
</evidence>
<organism evidence="2 3">
    <name type="scientific">Stachybotrys elegans</name>
    <dbReference type="NCBI Taxonomy" id="80388"/>
    <lineage>
        <taxon>Eukaryota</taxon>
        <taxon>Fungi</taxon>
        <taxon>Dikarya</taxon>
        <taxon>Ascomycota</taxon>
        <taxon>Pezizomycotina</taxon>
        <taxon>Sordariomycetes</taxon>
        <taxon>Hypocreomycetidae</taxon>
        <taxon>Hypocreales</taxon>
        <taxon>Stachybotryaceae</taxon>
        <taxon>Stachybotrys</taxon>
    </lineage>
</organism>
<dbReference type="AlphaFoldDB" id="A0A8K0SKK7"/>
<gene>
    <name evidence="2" type="ORF">B0I35DRAFT_514756</name>
</gene>
<proteinExistence type="predicted"/>
<dbReference type="PROSITE" id="PS50097">
    <property type="entry name" value="BTB"/>
    <property type="match status" value="1"/>
</dbReference>
<accession>A0A8K0SKK7</accession>
<evidence type="ECO:0000259" key="1">
    <source>
        <dbReference type="PROSITE" id="PS50097"/>
    </source>
</evidence>
<name>A0A8K0SKK7_9HYPO</name>
<dbReference type="Proteomes" id="UP000813444">
    <property type="component" value="Unassembled WGS sequence"/>
</dbReference>
<protein>
    <recommendedName>
        <fullName evidence="1">BTB domain-containing protein</fullName>
    </recommendedName>
</protein>
<feature type="domain" description="BTB" evidence="1">
    <location>
        <begin position="23"/>
        <end position="89"/>
    </location>
</feature>
<dbReference type="EMBL" id="JAGPNK010000012">
    <property type="protein sequence ID" value="KAH7310751.1"/>
    <property type="molecule type" value="Genomic_DNA"/>
</dbReference>
<dbReference type="Pfam" id="PF00651">
    <property type="entry name" value="BTB"/>
    <property type="match status" value="1"/>
</dbReference>
<sequence>MASHKLPCLNSDLIKARKDAKFIDYAFVCRGETIPVHKVVACAQSEAFGAACVSLFKDADAQFTIDDYEPAMVHRMVDYLYTGNYNKGIPEECAATEKDPNEQLIIHATMFALADEYLISGLQLVAARNYNMALGGVRMECFLTSLSAVYSTPVHRQELRKRAVAYARQTMPSYLHSKETKELFDLICSENPAFAKELLESFLEEPYLGRCGSCGDGVPIEALQCRCLTCKKGGAQLPRKRSRVE</sequence>
<dbReference type="Gene3D" id="3.30.710.10">
    <property type="entry name" value="Potassium Channel Kv1.1, Chain A"/>
    <property type="match status" value="1"/>
</dbReference>